<dbReference type="PANTHER" id="PTHR10791">
    <property type="entry name" value="RAG1-ACTIVATING PROTEIN 1"/>
    <property type="match status" value="1"/>
</dbReference>
<dbReference type="InterPro" id="IPR047664">
    <property type="entry name" value="SWEET"/>
</dbReference>
<feature type="transmembrane region" description="Helical" evidence="9">
    <location>
        <begin position="173"/>
        <end position="195"/>
    </location>
</feature>
<keyword evidence="7 9" id="KW-1133">Transmembrane helix</keyword>
<dbReference type="GO" id="GO:0012505">
    <property type="term" value="C:endomembrane system"/>
    <property type="evidence" value="ECO:0007669"/>
    <property type="project" value="UniProtKB-SubCell"/>
</dbReference>
<evidence type="ECO:0000256" key="3">
    <source>
        <dbReference type="ARBA" id="ARBA00022448"/>
    </source>
</evidence>
<evidence type="ECO:0000256" key="7">
    <source>
        <dbReference type="ARBA" id="ARBA00022989"/>
    </source>
</evidence>
<feature type="transmembrane region" description="Helical" evidence="9">
    <location>
        <begin position="140"/>
        <end position="161"/>
    </location>
</feature>
<dbReference type="Proteomes" id="UP000030645">
    <property type="component" value="Unassembled WGS sequence"/>
</dbReference>
<dbReference type="Gene3D" id="1.20.1280.290">
    <property type="match status" value="2"/>
</dbReference>
<feature type="transmembrane region" description="Helical" evidence="9">
    <location>
        <begin position="201"/>
        <end position="222"/>
    </location>
</feature>
<dbReference type="InterPro" id="IPR004316">
    <property type="entry name" value="SWEET_rpt"/>
</dbReference>
<dbReference type="FunFam" id="1.20.1280.290:FF:000002">
    <property type="entry name" value="Bidirectional sugar transporter SWEET"/>
    <property type="match status" value="1"/>
</dbReference>
<dbReference type="InterPro" id="IPR036259">
    <property type="entry name" value="MFS_trans_sf"/>
</dbReference>
<evidence type="ECO:0000256" key="5">
    <source>
        <dbReference type="ARBA" id="ARBA00022692"/>
    </source>
</evidence>
<keyword evidence="3 9" id="KW-0813">Transport</keyword>
<dbReference type="GO" id="GO:0051260">
    <property type="term" value="P:protein homooligomerization"/>
    <property type="evidence" value="ECO:0007669"/>
    <property type="project" value="UniProtKB-ARBA"/>
</dbReference>
<keyword evidence="4 9" id="KW-0762">Sugar transport</keyword>
<protein>
    <recommendedName>
        <fullName evidence="9">Bidirectional sugar transporter SWEET</fullName>
    </recommendedName>
</protein>
<dbReference type="GO" id="GO:0016020">
    <property type="term" value="C:membrane"/>
    <property type="evidence" value="ECO:0007669"/>
    <property type="project" value="InterPro"/>
</dbReference>
<comment type="caution">
    <text evidence="9">Lacks conserved residue(s) required for the propagation of feature annotation.</text>
</comment>
<evidence type="ECO:0000256" key="8">
    <source>
        <dbReference type="ARBA" id="ARBA00023136"/>
    </source>
</evidence>
<evidence type="ECO:0000256" key="2">
    <source>
        <dbReference type="ARBA" id="ARBA00007809"/>
    </source>
</evidence>
<dbReference type="FunFam" id="1.20.1280.290:FF:000001">
    <property type="entry name" value="Bidirectional sugar transporter SWEET"/>
    <property type="match status" value="1"/>
</dbReference>
<comment type="function">
    <text evidence="9">Mediates both low-affinity uptake and efflux of sugar across the membrane.</text>
</comment>
<comment type="subcellular location">
    <subcellularLocation>
        <location evidence="1">Endomembrane system</location>
        <topology evidence="1">Multi-pass membrane protein</topology>
    </subcellularLocation>
</comment>
<organism evidence="10 11">
    <name type="scientific">Morus notabilis</name>
    <dbReference type="NCBI Taxonomy" id="981085"/>
    <lineage>
        <taxon>Eukaryota</taxon>
        <taxon>Viridiplantae</taxon>
        <taxon>Streptophyta</taxon>
        <taxon>Embryophyta</taxon>
        <taxon>Tracheophyta</taxon>
        <taxon>Spermatophyta</taxon>
        <taxon>Magnoliopsida</taxon>
        <taxon>eudicotyledons</taxon>
        <taxon>Gunneridae</taxon>
        <taxon>Pentapetalae</taxon>
        <taxon>rosids</taxon>
        <taxon>fabids</taxon>
        <taxon>Rosales</taxon>
        <taxon>Moraceae</taxon>
        <taxon>Moreae</taxon>
        <taxon>Morus</taxon>
    </lineage>
</organism>
<feature type="transmembrane region" description="Helical" evidence="9">
    <location>
        <begin position="111"/>
        <end position="134"/>
    </location>
</feature>
<dbReference type="Pfam" id="PF03083">
    <property type="entry name" value="MtN3_slv"/>
    <property type="match status" value="2"/>
</dbReference>
<keyword evidence="11" id="KW-1185">Reference proteome</keyword>
<comment type="similarity">
    <text evidence="2 9">Belongs to the SWEET sugar transporter family.</text>
</comment>
<name>W9RF00_9ROSA</name>
<evidence type="ECO:0000313" key="11">
    <source>
        <dbReference type="Proteomes" id="UP000030645"/>
    </source>
</evidence>
<dbReference type="PANTHER" id="PTHR10791:SF159">
    <property type="entry name" value="BIDIRECTIONAL SUGAR TRANSPORTER SWEET5"/>
    <property type="match status" value="1"/>
</dbReference>
<dbReference type="AlphaFoldDB" id="W9RF00"/>
<sequence>MSSQEINGPIPIAHHHDPHEFPECGLSSRSESNNVIPTFLKIWKEKSVQDFKPDPYVATLLNCAMWSFYGLPFVHPDSILVITINGTGFFIELAFVAIFLAFSTWPNRKMIIIFLVVEAIFLAVVAFVTLNFFHTTKARSMIVGILCIIFTISMYLSPLTVMKMVIQTKSVKYMPLCLSVATFFNGIVWVIYALLKFDPYIVIPNGLGTFSALVQLVLYCTYYKTTKWDSDDDQKPHSEVQLSDAV</sequence>
<dbReference type="eggNOG" id="KOG1623">
    <property type="taxonomic scope" value="Eukaryota"/>
</dbReference>
<accession>W9RF00</accession>
<dbReference type="SUPFAM" id="SSF103473">
    <property type="entry name" value="MFS general substrate transporter"/>
    <property type="match status" value="1"/>
</dbReference>
<evidence type="ECO:0000256" key="1">
    <source>
        <dbReference type="ARBA" id="ARBA00004127"/>
    </source>
</evidence>
<evidence type="ECO:0000313" key="10">
    <source>
        <dbReference type="EMBL" id="EXB87867.1"/>
    </source>
</evidence>
<reference evidence="11" key="1">
    <citation type="submission" date="2013-01" db="EMBL/GenBank/DDBJ databases">
        <title>Draft Genome Sequence of a Mulberry Tree, Morus notabilis C.K. Schneid.</title>
        <authorList>
            <person name="He N."/>
            <person name="Zhao S."/>
        </authorList>
    </citation>
    <scope>NUCLEOTIDE SEQUENCE</scope>
</reference>
<evidence type="ECO:0000256" key="9">
    <source>
        <dbReference type="RuleBase" id="RU910715"/>
    </source>
</evidence>
<feature type="transmembrane region" description="Helical" evidence="9">
    <location>
        <begin position="80"/>
        <end position="102"/>
    </location>
</feature>
<proteinExistence type="inferred from homology"/>
<dbReference type="EMBL" id="KE344940">
    <property type="protein sequence ID" value="EXB87867.1"/>
    <property type="molecule type" value="Genomic_DNA"/>
</dbReference>
<keyword evidence="8 9" id="KW-0472">Membrane</keyword>
<dbReference type="GO" id="GO:0051119">
    <property type="term" value="F:sugar transmembrane transporter activity"/>
    <property type="evidence" value="ECO:0007669"/>
    <property type="project" value="InterPro"/>
</dbReference>
<evidence type="ECO:0000256" key="4">
    <source>
        <dbReference type="ARBA" id="ARBA00022597"/>
    </source>
</evidence>
<gene>
    <name evidence="10" type="ORF">L484_014997</name>
</gene>
<keyword evidence="6" id="KW-0677">Repeat</keyword>
<evidence type="ECO:0000256" key="6">
    <source>
        <dbReference type="ARBA" id="ARBA00022737"/>
    </source>
</evidence>
<keyword evidence="5 9" id="KW-0812">Transmembrane</keyword>